<reference evidence="1" key="1">
    <citation type="journal article" date="2012" name="Nature">
        <title>The tomato genome sequence provides insights into fleshy fruit evolution.</title>
        <authorList>
            <consortium name="Tomato Genome Consortium"/>
        </authorList>
    </citation>
    <scope>NUCLEOTIDE SEQUENCE [LARGE SCALE GENOMIC DNA]</scope>
    <source>
        <strain evidence="1">cv. Heinz 1706</strain>
    </source>
</reference>
<dbReference type="InParanoid" id="A0A3Q7FQ20"/>
<accession>A0A3Q7FQ20</accession>
<keyword evidence="2" id="KW-1185">Reference proteome</keyword>
<dbReference type="AlphaFoldDB" id="A0A3Q7FQ20"/>
<proteinExistence type="predicted"/>
<organism evidence="1">
    <name type="scientific">Solanum lycopersicum</name>
    <name type="common">Tomato</name>
    <name type="synonym">Lycopersicon esculentum</name>
    <dbReference type="NCBI Taxonomy" id="4081"/>
    <lineage>
        <taxon>Eukaryota</taxon>
        <taxon>Viridiplantae</taxon>
        <taxon>Streptophyta</taxon>
        <taxon>Embryophyta</taxon>
        <taxon>Tracheophyta</taxon>
        <taxon>Spermatophyta</taxon>
        <taxon>Magnoliopsida</taxon>
        <taxon>eudicotyledons</taxon>
        <taxon>Gunneridae</taxon>
        <taxon>Pentapetalae</taxon>
        <taxon>asterids</taxon>
        <taxon>lamiids</taxon>
        <taxon>Solanales</taxon>
        <taxon>Solanaceae</taxon>
        <taxon>Solanoideae</taxon>
        <taxon>Solaneae</taxon>
        <taxon>Solanum</taxon>
        <taxon>Solanum subgen. Lycopersicon</taxon>
    </lineage>
</organism>
<dbReference type="Gramene" id="Solyc03g096710.1.1">
    <property type="protein sequence ID" value="Solyc03g096710.1.1.1"/>
    <property type="gene ID" value="Solyc03g096710.1"/>
</dbReference>
<evidence type="ECO:0000313" key="1">
    <source>
        <dbReference type="EnsemblPlants" id="Solyc03g096710.1.1.1"/>
    </source>
</evidence>
<evidence type="ECO:0000313" key="2">
    <source>
        <dbReference type="Proteomes" id="UP000004994"/>
    </source>
</evidence>
<sequence>MYVVKKTRLLFNPALEYSNTTAICISSNSSDKSWRSWDSLGRVNLRDPSNKDHLRLVSP</sequence>
<dbReference type="EnsemblPlants" id="Solyc03g096710.1.1">
    <property type="protein sequence ID" value="Solyc03g096710.1.1.1"/>
    <property type="gene ID" value="Solyc03g096710.1"/>
</dbReference>
<dbReference type="PaxDb" id="4081-Solyc03g096710.1.1"/>
<dbReference type="Proteomes" id="UP000004994">
    <property type="component" value="Chromosome 3"/>
</dbReference>
<name>A0A3Q7FQ20_SOLLC</name>
<reference evidence="1" key="2">
    <citation type="submission" date="2019-01" db="UniProtKB">
        <authorList>
            <consortium name="EnsemblPlants"/>
        </authorList>
    </citation>
    <scope>IDENTIFICATION</scope>
    <source>
        <strain evidence="1">cv. Heinz 1706</strain>
    </source>
</reference>
<protein>
    <submittedName>
        <fullName evidence="1">Uncharacterized protein</fullName>
    </submittedName>
</protein>